<evidence type="ECO:0000313" key="2">
    <source>
        <dbReference type="Proteomes" id="UP000626982"/>
    </source>
</evidence>
<protein>
    <recommendedName>
        <fullName evidence="3">Glycosyl transferase family 28 C-terminal domain-containing protein</fullName>
    </recommendedName>
</protein>
<evidence type="ECO:0008006" key="3">
    <source>
        <dbReference type="Google" id="ProtNLM"/>
    </source>
</evidence>
<sequence>MTAIGWYVHHHGHGHLARFLAVRPHLDARVVALSSLPRPTGLPAGAEWIELPRDDHDEGEGAPALASPTAGGSLHWAPLRHRGHARRLAAIAALAPELDAMVVDVSVEVTALARLLGLPVVLVAQPGERTDAPHALGRRLAEAIVAPWPTPAGDPTGSPFEHVGGISRHAGRPRTAAARPGTVLALGGGAHDPEWTALVAAAAGASGRTWRIAGAGAWLDDPWTALCEAEVVVTAAGQNAIADVAAAGARAVVLPRPRPFAEQRATATLLGGLGLAVVADDLPDAGGLERLVDAAAALEPDWTGWGVEGAAARLAAVVARVARTGRVAA</sequence>
<reference evidence="2" key="1">
    <citation type="journal article" date="2019" name="Int. J. Syst. Evol. Microbiol.">
        <title>The Global Catalogue of Microorganisms (GCM) 10K type strain sequencing project: providing services to taxonomists for standard genome sequencing and annotation.</title>
        <authorList>
            <consortium name="The Broad Institute Genomics Platform"/>
            <consortium name="The Broad Institute Genome Sequencing Center for Infectious Disease"/>
            <person name="Wu L."/>
            <person name="Ma J."/>
        </authorList>
    </citation>
    <scope>NUCLEOTIDE SEQUENCE [LARGE SCALE GENOMIC DNA]</scope>
    <source>
        <strain evidence="2">CGMCC 1.6960</strain>
    </source>
</reference>
<evidence type="ECO:0000313" key="1">
    <source>
        <dbReference type="EMBL" id="GGN88157.1"/>
    </source>
</evidence>
<dbReference type="SUPFAM" id="SSF53756">
    <property type="entry name" value="UDP-Glycosyltransferase/glycogen phosphorylase"/>
    <property type="match status" value="1"/>
</dbReference>
<dbReference type="Proteomes" id="UP000626982">
    <property type="component" value="Unassembled WGS sequence"/>
</dbReference>
<name>A0ABQ2KMZ0_9MICO</name>
<proteinExistence type="predicted"/>
<gene>
    <name evidence="1" type="ORF">GCM10010968_23450</name>
</gene>
<keyword evidence="2" id="KW-1185">Reference proteome</keyword>
<accession>A0ABQ2KMZ0</accession>
<dbReference type="Gene3D" id="3.40.50.2000">
    <property type="entry name" value="Glycogen Phosphorylase B"/>
    <property type="match status" value="1"/>
</dbReference>
<organism evidence="1 2">
    <name type="scientific">Agrococcus terreus</name>
    <dbReference type="NCBI Taxonomy" id="574649"/>
    <lineage>
        <taxon>Bacteria</taxon>
        <taxon>Bacillati</taxon>
        <taxon>Actinomycetota</taxon>
        <taxon>Actinomycetes</taxon>
        <taxon>Micrococcales</taxon>
        <taxon>Microbacteriaceae</taxon>
        <taxon>Agrococcus</taxon>
    </lineage>
</organism>
<dbReference type="EMBL" id="BMLM01000002">
    <property type="protein sequence ID" value="GGN88157.1"/>
    <property type="molecule type" value="Genomic_DNA"/>
</dbReference>
<comment type="caution">
    <text evidence="1">The sequence shown here is derived from an EMBL/GenBank/DDBJ whole genome shotgun (WGS) entry which is preliminary data.</text>
</comment>
<dbReference type="RefSeq" id="WP_188718489.1">
    <property type="nucleotide sequence ID" value="NZ_BAABBD010000003.1"/>
</dbReference>